<evidence type="ECO:0000259" key="12">
    <source>
        <dbReference type="PROSITE" id="PS50011"/>
    </source>
</evidence>
<keyword evidence="7 10" id="KW-0067">ATP-binding</keyword>
<dbReference type="PANTHER" id="PTHR43895">
    <property type="entry name" value="CALCIUM/CALMODULIN-DEPENDENT PROTEIN KINASE KINASE-RELATED"/>
    <property type="match status" value="1"/>
</dbReference>
<dbReference type="Gene3D" id="3.30.310.80">
    <property type="entry name" value="Kinase associated domain 1, KA1"/>
    <property type="match status" value="1"/>
</dbReference>
<comment type="catalytic activity">
    <reaction evidence="9">
        <text>L-seryl-[protein] + ATP = O-phospho-L-seryl-[protein] + ADP + H(+)</text>
        <dbReference type="Rhea" id="RHEA:17989"/>
        <dbReference type="Rhea" id="RHEA-COMP:9863"/>
        <dbReference type="Rhea" id="RHEA-COMP:11604"/>
        <dbReference type="ChEBI" id="CHEBI:15378"/>
        <dbReference type="ChEBI" id="CHEBI:29999"/>
        <dbReference type="ChEBI" id="CHEBI:30616"/>
        <dbReference type="ChEBI" id="CHEBI:83421"/>
        <dbReference type="ChEBI" id="CHEBI:456216"/>
        <dbReference type="EC" id="2.7.11.1"/>
    </reaction>
</comment>
<reference evidence="13" key="1">
    <citation type="submission" date="2021-01" db="EMBL/GenBank/DDBJ databases">
        <authorList>
            <person name="Corre E."/>
            <person name="Pelletier E."/>
            <person name="Niang G."/>
            <person name="Scheremetjew M."/>
            <person name="Finn R."/>
            <person name="Kale V."/>
            <person name="Holt S."/>
            <person name="Cochrane G."/>
            <person name="Meng A."/>
            <person name="Brown T."/>
            <person name="Cohen L."/>
        </authorList>
    </citation>
    <scope>NUCLEOTIDE SEQUENCE</scope>
    <source>
        <strain evidence="13">379</strain>
    </source>
</reference>
<evidence type="ECO:0000256" key="8">
    <source>
        <dbReference type="ARBA" id="ARBA00047899"/>
    </source>
</evidence>
<dbReference type="InterPro" id="IPR004041">
    <property type="entry name" value="NAF_dom"/>
</dbReference>
<protein>
    <recommendedName>
        <fullName evidence="2">non-specific serine/threonine protein kinase</fullName>
        <ecNumber evidence="2">2.7.11.1</ecNumber>
    </recommendedName>
</protein>
<dbReference type="Pfam" id="PF00069">
    <property type="entry name" value="Pkinase"/>
    <property type="match status" value="1"/>
</dbReference>
<dbReference type="PROSITE" id="PS00108">
    <property type="entry name" value="PROTEIN_KINASE_ST"/>
    <property type="match status" value="1"/>
</dbReference>
<evidence type="ECO:0000256" key="10">
    <source>
        <dbReference type="PROSITE-ProRule" id="PRU10141"/>
    </source>
</evidence>
<evidence type="ECO:0000256" key="6">
    <source>
        <dbReference type="ARBA" id="ARBA00022777"/>
    </source>
</evidence>
<proteinExistence type="inferred from homology"/>
<dbReference type="FunFam" id="3.30.200.20:FF:000096">
    <property type="entry name" value="Non-specific serine/threonine protein kinase"/>
    <property type="match status" value="1"/>
</dbReference>
<dbReference type="GO" id="GO:0004674">
    <property type="term" value="F:protein serine/threonine kinase activity"/>
    <property type="evidence" value="ECO:0007669"/>
    <property type="project" value="UniProtKB-KW"/>
</dbReference>
<dbReference type="SUPFAM" id="SSF56112">
    <property type="entry name" value="Protein kinase-like (PK-like)"/>
    <property type="match status" value="1"/>
</dbReference>
<feature type="binding site" evidence="10">
    <location>
        <position position="37"/>
    </location>
    <ligand>
        <name>ATP</name>
        <dbReference type="ChEBI" id="CHEBI:30616"/>
    </ligand>
</feature>
<evidence type="ECO:0000256" key="11">
    <source>
        <dbReference type="RuleBase" id="RU000304"/>
    </source>
</evidence>
<gene>
    <name evidence="13" type="ORF">EHUX00137_LOCUS18498</name>
</gene>
<dbReference type="InterPro" id="IPR008271">
    <property type="entry name" value="Ser/Thr_kinase_AS"/>
</dbReference>
<keyword evidence="4" id="KW-0808">Transferase</keyword>
<dbReference type="PROSITE" id="PS50011">
    <property type="entry name" value="PROTEIN_KINASE_DOM"/>
    <property type="match status" value="1"/>
</dbReference>
<keyword evidence="3 11" id="KW-0723">Serine/threonine-protein kinase</keyword>
<dbReference type="EC" id="2.7.11.1" evidence="2"/>
<feature type="domain" description="Protein kinase" evidence="12">
    <location>
        <begin position="8"/>
        <end position="265"/>
    </location>
</feature>
<dbReference type="GO" id="GO:0005524">
    <property type="term" value="F:ATP binding"/>
    <property type="evidence" value="ECO:0007669"/>
    <property type="project" value="UniProtKB-UniRule"/>
</dbReference>
<evidence type="ECO:0000256" key="3">
    <source>
        <dbReference type="ARBA" id="ARBA00022527"/>
    </source>
</evidence>
<dbReference type="CDD" id="cd12195">
    <property type="entry name" value="CIPK_C"/>
    <property type="match status" value="1"/>
</dbReference>
<keyword evidence="5 10" id="KW-0547">Nucleotide-binding</keyword>
<dbReference type="PANTHER" id="PTHR43895:SF32">
    <property type="entry name" value="SERINE_THREONINE-PROTEIN KINASE CHK1"/>
    <property type="match status" value="1"/>
</dbReference>
<dbReference type="FunFam" id="1.10.510.10:FF:000279">
    <property type="entry name" value="Non-specific serine/threonine protein kinase"/>
    <property type="match status" value="1"/>
</dbReference>
<dbReference type="PROSITE" id="PS00107">
    <property type="entry name" value="PROTEIN_KINASE_ATP"/>
    <property type="match status" value="1"/>
</dbReference>
<evidence type="ECO:0000256" key="9">
    <source>
        <dbReference type="ARBA" id="ARBA00048679"/>
    </source>
</evidence>
<name>A0A6T0DIE6_EMIHU</name>
<dbReference type="GO" id="GO:0007165">
    <property type="term" value="P:signal transduction"/>
    <property type="evidence" value="ECO:0007669"/>
    <property type="project" value="InterPro"/>
</dbReference>
<evidence type="ECO:0000313" key="13">
    <source>
        <dbReference type="EMBL" id="CAE0551023.1"/>
    </source>
</evidence>
<evidence type="ECO:0000256" key="4">
    <source>
        <dbReference type="ARBA" id="ARBA00022679"/>
    </source>
</evidence>
<dbReference type="AlphaFoldDB" id="A0A6T0DIE6"/>
<dbReference type="InterPro" id="IPR017441">
    <property type="entry name" value="Protein_kinase_ATP_BS"/>
</dbReference>
<comment type="similarity">
    <text evidence="1">Belongs to the protein kinase superfamily. CAMK Ser/Thr protein kinase family. SNF1 subfamily.</text>
</comment>
<evidence type="ECO:0000256" key="2">
    <source>
        <dbReference type="ARBA" id="ARBA00012513"/>
    </source>
</evidence>
<organism evidence="13">
    <name type="scientific">Emiliania huxleyi</name>
    <name type="common">Coccolithophore</name>
    <name type="synonym">Pontosphaera huxleyi</name>
    <dbReference type="NCBI Taxonomy" id="2903"/>
    <lineage>
        <taxon>Eukaryota</taxon>
        <taxon>Haptista</taxon>
        <taxon>Haptophyta</taxon>
        <taxon>Prymnesiophyceae</taxon>
        <taxon>Isochrysidales</taxon>
        <taxon>Noelaerhabdaceae</taxon>
        <taxon>Emiliania</taxon>
    </lineage>
</organism>
<evidence type="ECO:0000256" key="7">
    <source>
        <dbReference type="ARBA" id="ARBA00022840"/>
    </source>
</evidence>
<dbReference type="EMBL" id="HBIR01024117">
    <property type="protein sequence ID" value="CAE0551023.1"/>
    <property type="molecule type" value="Transcribed_RNA"/>
</dbReference>
<dbReference type="SMART" id="SM00220">
    <property type="entry name" value="S_TKc"/>
    <property type="match status" value="1"/>
</dbReference>
<evidence type="ECO:0000256" key="1">
    <source>
        <dbReference type="ARBA" id="ARBA00006234"/>
    </source>
</evidence>
<accession>A0A6T0DIE6</accession>
<dbReference type="Pfam" id="PF03822">
    <property type="entry name" value="NAF"/>
    <property type="match status" value="1"/>
</dbReference>
<dbReference type="Gene3D" id="1.10.510.10">
    <property type="entry name" value="Transferase(Phosphotransferase) domain 1"/>
    <property type="match status" value="1"/>
</dbReference>
<evidence type="ECO:0000256" key="5">
    <source>
        <dbReference type="ARBA" id="ARBA00022741"/>
    </source>
</evidence>
<dbReference type="InterPro" id="IPR011009">
    <property type="entry name" value="Kinase-like_dom_sf"/>
</dbReference>
<sequence length="452" mass="49188">MVKRVGKYEIGRTLGEGTFGKVKFAVNTETGEKVAIKILDKEKVAKQAMGEQIKKEIAVMKMVKQRHVVNLIEVLASRTRIFIVLELVTGGELFDKIVSTGRFDEPTARAYFRQLICGVEYCHRQGVCHRDLKPENLLLDEHAVLKISDFGLSALYGCEGLGSSTLLHTTCGTPNYVAPEVLADHGYDGFLADVWSCGVILYVLLAGFLPFDEPTMAALFRRIVRADYSFPAWFSPPVRCLLTSILVPSPDKRASIAKIKQSAWFAEGGGIADEASEPGPALALVAANSFEEVDDDALAEEAQPGAAQAAAEAAPPHMNAFELIAMCGALDLTPRLTPRLDQGSGLVKRHTRFHSDAPADAILARLVQVLDAARVPHKVVARSFKIKVATESERGPLGCTIQVFAIAPGLHLVDWRRGQGDLMTYHKFYEAMRGQLAELIRPSAAAAANGHE</sequence>
<keyword evidence="6" id="KW-0418">Kinase</keyword>
<dbReference type="InterPro" id="IPR000719">
    <property type="entry name" value="Prot_kinase_dom"/>
</dbReference>
<comment type="catalytic activity">
    <reaction evidence="8">
        <text>L-threonyl-[protein] + ATP = O-phospho-L-threonyl-[protein] + ADP + H(+)</text>
        <dbReference type="Rhea" id="RHEA:46608"/>
        <dbReference type="Rhea" id="RHEA-COMP:11060"/>
        <dbReference type="Rhea" id="RHEA-COMP:11605"/>
        <dbReference type="ChEBI" id="CHEBI:15378"/>
        <dbReference type="ChEBI" id="CHEBI:30013"/>
        <dbReference type="ChEBI" id="CHEBI:30616"/>
        <dbReference type="ChEBI" id="CHEBI:61977"/>
        <dbReference type="ChEBI" id="CHEBI:456216"/>
        <dbReference type="EC" id="2.7.11.1"/>
    </reaction>
</comment>